<dbReference type="GO" id="GO:1904680">
    <property type="term" value="F:peptide transmembrane transporter activity"/>
    <property type="evidence" value="ECO:0007669"/>
    <property type="project" value="TreeGrafter"/>
</dbReference>
<dbReference type="SUPFAM" id="SSF53850">
    <property type="entry name" value="Periplasmic binding protein-like II"/>
    <property type="match status" value="1"/>
</dbReference>
<dbReference type="GO" id="GO:0042597">
    <property type="term" value="C:periplasmic space"/>
    <property type="evidence" value="ECO:0007669"/>
    <property type="project" value="UniProtKB-ARBA"/>
</dbReference>
<feature type="domain" description="Solute-binding protein family 5" evidence="4">
    <location>
        <begin position="92"/>
        <end position="447"/>
    </location>
</feature>
<dbReference type="CDD" id="cd08513">
    <property type="entry name" value="PBP2_thermophilic_Hb8_like"/>
    <property type="match status" value="1"/>
</dbReference>
<dbReference type="EMBL" id="JACRSY010000009">
    <property type="protein sequence ID" value="MBC8579330.1"/>
    <property type="molecule type" value="Genomic_DNA"/>
</dbReference>
<keyword evidence="3" id="KW-0732">Signal</keyword>
<protein>
    <submittedName>
        <fullName evidence="5">Peptide ABC transporter substrate-binding protein</fullName>
    </submittedName>
</protein>
<dbReference type="PROSITE" id="PS51257">
    <property type="entry name" value="PROKAR_LIPOPROTEIN"/>
    <property type="match status" value="1"/>
</dbReference>
<dbReference type="Pfam" id="PF00496">
    <property type="entry name" value="SBP_bac_5"/>
    <property type="match status" value="1"/>
</dbReference>
<evidence type="ECO:0000313" key="5">
    <source>
        <dbReference type="EMBL" id="MBC8579330.1"/>
    </source>
</evidence>
<dbReference type="InterPro" id="IPR030678">
    <property type="entry name" value="Peptide/Ni-bd"/>
</dbReference>
<dbReference type="Gene3D" id="3.90.76.10">
    <property type="entry name" value="Dipeptide-binding Protein, Domain 1"/>
    <property type="match status" value="1"/>
</dbReference>
<comment type="similarity">
    <text evidence="1">Belongs to the bacterial solute-binding protein 5 family.</text>
</comment>
<name>A0A926EIT1_9FIRM</name>
<proteinExistence type="inferred from homology"/>
<dbReference type="Gene3D" id="3.10.105.10">
    <property type="entry name" value="Dipeptide-binding Protein, Domain 3"/>
    <property type="match status" value="1"/>
</dbReference>
<dbReference type="Gene3D" id="3.40.190.10">
    <property type="entry name" value="Periplasmic binding protein-like II"/>
    <property type="match status" value="1"/>
</dbReference>
<dbReference type="InterPro" id="IPR039424">
    <property type="entry name" value="SBP_5"/>
</dbReference>
<dbReference type="PANTHER" id="PTHR30290">
    <property type="entry name" value="PERIPLASMIC BINDING COMPONENT OF ABC TRANSPORTER"/>
    <property type="match status" value="1"/>
</dbReference>
<accession>A0A926EIT1</accession>
<dbReference type="GO" id="GO:0015833">
    <property type="term" value="P:peptide transport"/>
    <property type="evidence" value="ECO:0007669"/>
    <property type="project" value="TreeGrafter"/>
</dbReference>
<dbReference type="RefSeq" id="WP_177669611.1">
    <property type="nucleotide sequence ID" value="NZ_JACRSY010000009.1"/>
</dbReference>
<dbReference type="GO" id="GO:0043190">
    <property type="term" value="C:ATP-binding cassette (ABC) transporter complex"/>
    <property type="evidence" value="ECO:0007669"/>
    <property type="project" value="InterPro"/>
</dbReference>
<dbReference type="PANTHER" id="PTHR30290:SF9">
    <property type="entry name" value="OLIGOPEPTIDE-BINDING PROTEIN APPA"/>
    <property type="match status" value="1"/>
</dbReference>
<keyword evidence="2" id="KW-0813">Transport</keyword>
<evidence type="ECO:0000259" key="4">
    <source>
        <dbReference type="Pfam" id="PF00496"/>
    </source>
</evidence>
<evidence type="ECO:0000256" key="2">
    <source>
        <dbReference type="ARBA" id="ARBA00022448"/>
    </source>
</evidence>
<dbReference type="Proteomes" id="UP000655830">
    <property type="component" value="Unassembled WGS sequence"/>
</dbReference>
<comment type="caution">
    <text evidence="5">The sequence shown here is derived from an EMBL/GenBank/DDBJ whole genome shotgun (WGS) entry which is preliminary data.</text>
</comment>
<evidence type="ECO:0000313" key="6">
    <source>
        <dbReference type="Proteomes" id="UP000655830"/>
    </source>
</evidence>
<evidence type="ECO:0000256" key="1">
    <source>
        <dbReference type="ARBA" id="ARBA00005695"/>
    </source>
</evidence>
<dbReference type="InterPro" id="IPR000914">
    <property type="entry name" value="SBP_5_dom"/>
</dbReference>
<evidence type="ECO:0000256" key="3">
    <source>
        <dbReference type="ARBA" id="ARBA00022729"/>
    </source>
</evidence>
<organism evidence="5 6">
    <name type="scientific">Zhenhengia yiwuensis</name>
    <dbReference type="NCBI Taxonomy" id="2763666"/>
    <lineage>
        <taxon>Bacteria</taxon>
        <taxon>Bacillati</taxon>
        <taxon>Bacillota</taxon>
        <taxon>Clostridia</taxon>
        <taxon>Lachnospirales</taxon>
        <taxon>Lachnospiraceae</taxon>
        <taxon>Zhenhengia</taxon>
    </lineage>
</organism>
<gene>
    <name evidence="5" type="ORF">H8718_07300</name>
</gene>
<sequence>MVQKIWKYIFLIMCVGLLTGCTPETDIKENSTSKVEVPVEEETPKKESVSKITIGMQNPVTLNPIYNMDKSVQHTLYLLFDTLVNIEEDGSVTPNLAESFTYSAKDKVLIVKLREDIKWQDGTPLTSEDVLFTLDLIKNATESPYKLTTANIANVQAMDRYTFKIFYRQDFSGVYQTLFFPVLPKHIYNVEKEQQLSLLPIGNGPYMYKESVPHKEITLEANPNYFKGEPTIKNIEVMIIPDEESLLYAFEQGLIDVIYTDVMEWGKYAKDKSATIYEIGTNCYEFMGLNFNKPIFQNAKVREALVYGIDRQKISDTYYLGHSVVTDTLIAPYSYLFDPTLQIKEYNVEKAKLLLVGEGYQYDEDSKLFTKNNVPLSFNLLVNEENKERLRVAEYMQKMYKELGIEVNIDKVAAEVYKERIYNKQFDAFLGGWKISYIPDVTFAFHSSQITNGDNFISYSDQMMDDLIRNAFNSHPDQITEAYGRLQQYIAEQNPYISLYFKNGALITKKKIGGNIQPNPINFYSNIEEWKLID</sequence>
<dbReference type="PIRSF" id="PIRSF002741">
    <property type="entry name" value="MppA"/>
    <property type="match status" value="1"/>
</dbReference>
<reference evidence="5" key="1">
    <citation type="submission" date="2020-08" db="EMBL/GenBank/DDBJ databases">
        <title>Genome public.</title>
        <authorList>
            <person name="Liu C."/>
            <person name="Sun Q."/>
        </authorList>
    </citation>
    <scope>NUCLEOTIDE SEQUENCE</scope>
    <source>
        <strain evidence="5">NSJ-12</strain>
    </source>
</reference>
<dbReference type="AlphaFoldDB" id="A0A926EIT1"/>
<keyword evidence="6" id="KW-1185">Reference proteome</keyword>